<dbReference type="GO" id="GO:0000978">
    <property type="term" value="F:RNA polymerase II cis-regulatory region sequence-specific DNA binding"/>
    <property type="evidence" value="ECO:0007669"/>
    <property type="project" value="TreeGrafter"/>
</dbReference>
<dbReference type="GO" id="GO:0000981">
    <property type="term" value="F:DNA-binding transcription factor activity, RNA polymerase II-specific"/>
    <property type="evidence" value="ECO:0007669"/>
    <property type="project" value="TreeGrafter"/>
</dbReference>
<feature type="compositionally biased region" description="Basic and acidic residues" evidence="6">
    <location>
        <begin position="282"/>
        <end position="291"/>
    </location>
</feature>
<evidence type="ECO:0000256" key="5">
    <source>
        <dbReference type="PROSITE-ProRule" id="PRU00042"/>
    </source>
</evidence>
<gene>
    <name evidence="8" type="ORF">MIND_01273100</name>
</gene>
<feature type="region of interest" description="Disordered" evidence="6">
    <location>
        <begin position="21"/>
        <end position="162"/>
    </location>
</feature>
<evidence type="ECO:0000256" key="1">
    <source>
        <dbReference type="ARBA" id="ARBA00022723"/>
    </source>
</evidence>
<dbReference type="PANTHER" id="PTHR14003">
    <property type="entry name" value="TRANSCRIPTIONAL REPRESSOR PROTEIN YY"/>
    <property type="match status" value="1"/>
</dbReference>
<dbReference type="PROSITE" id="PS00028">
    <property type="entry name" value="ZINC_FINGER_C2H2_1"/>
    <property type="match status" value="2"/>
</dbReference>
<dbReference type="PROSITE" id="PS50157">
    <property type="entry name" value="ZINC_FINGER_C2H2_2"/>
    <property type="match status" value="2"/>
</dbReference>
<feature type="region of interest" description="Disordered" evidence="6">
    <location>
        <begin position="252"/>
        <end position="330"/>
    </location>
</feature>
<keyword evidence="4" id="KW-0862">Zinc</keyword>
<dbReference type="EMBL" id="JACAZF010000013">
    <property type="protein sequence ID" value="KAF7291292.1"/>
    <property type="molecule type" value="Genomic_DNA"/>
</dbReference>
<proteinExistence type="predicted"/>
<evidence type="ECO:0000256" key="2">
    <source>
        <dbReference type="ARBA" id="ARBA00022737"/>
    </source>
</evidence>
<dbReference type="InterPro" id="IPR013087">
    <property type="entry name" value="Znf_C2H2_type"/>
</dbReference>
<dbReference type="GeneID" id="59351724"/>
<feature type="compositionally biased region" description="Polar residues" evidence="6">
    <location>
        <begin position="30"/>
        <end position="39"/>
    </location>
</feature>
<evidence type="ECO:0000259" key="7">
    <source>
        <dbReference type="PROSITE" id="PS50157"/>
    </source>
</evidence>
<dbReference type="AlphaFoldDB" id="A0A8H6S2L2"/>
<reference evidence="8" key="1">
    <citation type="submission" date="2020-05" db="EMBL/GenBank/DDBJ databases">
        <title>Mycena genomes resolve the evolution of fungal bioluminescence.</title>
        <authorList>
            <person name="Tsai I.J."/>
        </authorList>
    </citation>
    <scope>NUCLEOTIDE SEQUENCE</scope>
    <source>
        <strain evidence="8">171206Taipei</strain>
    </source>
</reference>
<dbReference type="PANTHER" id="PTHR14003:SF20">
    <property type="entry name" value="FINGER DOMAIN PROTEIN, PUTATIVE (AFU_ORTHOLOGUE AFUA_4G10380)-RELATED"/>
    <property type="match status" value="1"/>
</dbReference>
<feature type="compositionally biased region" description="Low complexity" evidence="6">
    <location>
        <begin position="255"/>
        <end position="265"/>
    </location>
</feature>
<organism evidence="8 9">
    <name type="scientific">Mycena indigotica</name>
    <dbReference type="NCBI Taxonomy" id="2126181"/>
    <lineage>
        <taxon>Eukaryota</taxon>
        <taxon>Fungi</taxon>
        <taxon>Dikarya</taxon>
        <taxon>Basidiomycota</taxon>
        <taxon>Agaricomycotina</taxon>
        <taxon>Agaricomycetes</taxon>
        <taxon>Agaricomycetidae</taxon>
        <taxon>Agaricales</taxon>
        <taxon>Marasmiineae</taxon>
        <taxon>Mycenaceae</taxon>
        <taxon>Mycena</taxon>
    </lineage>
</organism>
<evidence type="ECO:0000256" key="4">
    <source>
        <dbReference type="ARBA" id="ARBA00022833"/>
    </source>
</evidence>
<dbReference type="GO" id="GO:0005667">
    <property type="term" value="C:transcription regulator complex"/>
    <property type="evidence" value="ECO:0007669"/>
    <property type="project" value="TreeGrafter"/>
</dbReference>
<dbReference type="GO" id="GO:0031519">
    <property type="term" value="C:PcG protein complex"/>
    <property type="evidence" value="ECO:0007669"/>
    <property type="project" value="TreeGrafter"/>
</dbReference>
<evidence type="ECO:0000313" key="9">
    <source>
        <dbReference type="Proteomes" id="UP000636479"/>
    </source>
</evidence>
<dbReference type="Gene3D" id="3.30.160.60">
    <property type="entry name" value="Classic Zinc Finger"/>
    <property type="match status" value="2"/>
</dbReference>
<evidence type="ECO:0000256" key="6">
    <source>
        <dbReference type="SAM" id="MobiDB-lite"/>
    </source>
</evidence>
<dbReference type="GO" id="GO:0008270">
    <property type="term" value="F:zinc ion binding"/>
    <property type="evidence" value="ECO:0007669"/>
    <property type="project" value="UniProtKB-KW"/>
</dbReference>
<name>A0A8H6S2L2_9AGAR</name>
<feature type="compositionally biased region" description="Low complexity" evidence="6">
    <location>
        <begin position="145"/>
        <end position="158"/>
    </location>
</feature>
<dbReference type="SMART" id="SM00355">
    <property type="entry name" value="ZnF_C2H2"/>
    <property type="match status" value="2"/>
</dbReference>
<protein>
    <submittedName>
        <fullName evidence="8">C2H2 finger domain transcription factor mtfA</fullName>
    </submittedName>
</protein>
<keyword evidence="3 5" id="KW-0863">Zinc-finger</keyword>
<evidence type="ECO:0000313" key="8">
    <source>
        <dbReference type="EMBL" id="KAF7291292.1"/>
    </source>
</evidence>
<comment type="caution">
    <text evidence="8">The sequence shown here is derived from an EMBL/GenBank/DDBJ whole genome shotgun (WGS) entry which is preliminary data.</text>
</comment>
<dbReference type="FunFam" id="3.30.160.60:FF:000100">
    <property type="entry name" value="Zinc finger 45-like"/>
    <property type="match status" value="1"/>
</dbReference>
<accession>A0A8H6S2L2</accession>
<dbReference type="Pfam" id="PF00096">
    <property type="entry name" value="zf-C2H2"/>
    <property type="match status" value="2"/>
</dbReference>
<keyword evidence="1" id="KW-0479">Metal-binding</keyword>
<dbReference type="Proteomes" id="UP000636479">
    <property type="component" value="Unassembled WGS sequence"/>
</dbReference>
<keyword evidence="9" id="KW-1185">Reference proteome</keyword>
<feature type="domain" description="C2H2-type" evidence="7">
    <location>
        <begin position="190"/>
        <end position="215"/>
    </location>
</feature>
<dbReference type="GO" id="GO:0000785">
    <property type="term" value="C:chromatin"/>
    <property type="evidence" value="ECO:0007669"/>
    <property type="project" value="TreeGrafter"/>
</dbReference>
<dbReference type="OrthoDB" id="3063424at2759"/>
<keyword evidence="2" id="KW-0677">Repeat</keyword>
<feature type="compositionally biased region" description="Acidic residues" evidence="6">
    <location>
        <begin position="117"/>
        <end position="138"/>
    </location>
</feature>
<dbReference type="RefSeq" id="XP_037214414.1">
    <property type="nucleotide sequence ID" value="XM_037369208.1"/>
</dbReference>
<sequence>MASATSPTVVLPSIHEMFPEYLMPAPSSPLPFSTSARPSQPQPFLGSTRLPPRNHYLPGPLPSPLTRRFAFDSPMPTSPPPPPKPHNKAQPPMTTGRDGERELEDDESDGNAHLTNDDGEMPVDHEEDDDADDIDNDIEAPPSPASTGSAGASPTSTTTRKHVCQQCRKRFNRPSSLRIHVNTHTGATPFRCPYPNCGRAFNVNSNMRRHYRNHSIALSAAANAVAARPGSSCASTFSSCSSGDALTLKATLQRSTPPHSPMTSSPRDRSHPYPLSARRGSVHMDESESTRLRASPTMMAASWDPHRPRRYSESASACGYEESAVRGCER</sequence>
<dbReference type="InterPro" id="IPR036236">
    <property type="entry name" value="Znf_C2H2_sf"/>
</dbReference>
<dbReference type="SUPFAM" id="SSF57667">
    <property type="entry name" value="beta-beta-alpha zinc fingers"/>
    <property type="match status" value="1"/>
</dbReference>
<evidence type="ECO:0000256" key="3">
    <source>
        <dbReference type="ARBA" id="ARBA00022771"/>
    </source>
</evidence>
<feature type="domain" description="C2H2-type" evidence="7">
    <location>
        <begin position="162"/>
        <end position="189"/>
    </location>
</feature>